<dbReference type="EMBL" id="JBBMEW010000035">
    <property type="protein sequence ID" value="MEQ2529431.1"/>
    <property type="molecule type" value="Genomic_DNA"/>
</dbReference>
<dbReference type="Proteomes" id="UP001439875">
    <property type="component" value="Unassembled WGS sequence"/>
</dbReference>
<gene>
    <name evidence="1" type="ORF">WMO40_22425</name>
</gene>
<keyword evidence="2" id="KW-1185">Reference proteome</keyword>
<reference evidence="1" key="1">
    <citation type="submission" date="2024-03" db="EMBL/GenBank/DDBJ databases">
        <title>Human intestinal bacterial collection.</title>
        <authorList>
            <person name="Pauvert C."/>
            <person name="Hitch T.C.A."/>
            <person name="Clavel T."/>
        </authorList>
    </citation>
    <scope>NUCLEOTIDE SEQUENCE</scope>
    <source>
        <strain evidence="1">CLA-AA-H227</strain>
    </source>
</reference>
<organism evidence="1 2">
    <name type="scientific">Robertmurraya yapensis</name>
    <name type="common">ex Hitch et al 2024</name>
    <dbReference type="NCBI Taxonomy" id="3133160"/>
    <lineage>
        <taxon>Bacteria</taxon>
        <taxon>Bacillati</taxon>
        <taxon>Bacillota</taxon>
        <taxon>Bacilli</taxon>
        <taxon>Bacillales</taxon>
        <taxon>Bacillaceae</taxon>
        <taxon>Robertmurraya</taxon>
    </lineage>
</organism>
<proteinExistence type="predicted"/>
<accession>A0ACC6SHT8</accession>
<evidence type="ECO:0000313" key="2">
    <source>
        <dbReference type="Proteomes" id="UP001439875"/>
    </source>
</evidence>
<comment type="caution">
    <text evidence="1">The sequence shown here is derived from an EMBL/GenBank/DDBJ whole genome shotgun (WGS) entry which is preliminary data.</text>
</comment>
<evidence type="ECO:0000313" key="1">
    <source>
        <dbReference type="EMBL" id="MEQ2529431.1"/>
    </source>
</evidence>
<name>A0ACC6SHT8_9BACI</name>
<sequence length="518" mass="61281">MKLSNKIEVCLGCGIKLEQGIPFETFNYNPSIFLCANCQKHFKKIFANIRNDAFKIMGRNIRLNEKFDLFVENEEMLKVDIDDSIYFNSSKKVREYMFSLLEEVHRFAYHASFECHLFCDMFEEPNPLFFSDRFFLTNSAIKTMGAWEKILRFFSLFYEIELDTNPKNNSFITLQKKLKKTDFVNTQIYSAFLQLKSNGTFNKIDEARKNNDHNVSYHLGGNNYKVLSKIAIAVLQNTDAIYNGLEEALLLFEKRSRLVDKKFIQTFSIVTKVEENDKVFKKKALKIKSNFSFNEVNKIILKSVGYTQWANNRLEDVSGWKIKYSSPPLLSIYYRLIDITFRLHEGTRSLGFATDMFGDAIELEYVDLDKYWIRFDGMNYRYFIHSALIRIYSVYDKLGKIIQELFEVDLKNTSFEATIDYIRKNEDASFYNTLPPLKVINRIISHASYKKLYNTRQDFFHLLVMQDFMNPRYKEVIDMELMIAVIDNCKMIYELIETIDRALFHFHQIGLYHERNTD</sequence>
<protein>
    <submittedName>
        <fullName evidence="1">Cthe_2314 family HEPN domain-containing protein</fullName>
    </submittedName>
</protein>